<keyword evidence="3" id="KW-1185">Reference proteome</keyword>
<dbReference type="Gramene" id="mRNA:HanXRQr2_Chr04g0169241">
    <property type="protein sequence ID" value="mRNA:HanXRQr2_Chr04g0169241"/>
    <property type="gene ID" value="HanXRQr2_Chr04g0169241"/>
</dbReference>
<dbReference type="Proteomes" id="UP000215914">
    <property type="component" value="Unassembled WGS sequence"/>
</dbReference>
<evidence type="ECO:0000313" key="2">
    <source>
        <dbReference type="EMBL" id="KAF5810423.1"/>
    </source>
</evidence>
<feature type="region of interest" description="Disordered" evidence="1">
    <location>
        <begin position="1"/>
        <end position="35"/>
    </location>
</feature>
<sequence>MRHPRRPEDVSQRHRDHIKKYGKMPLGLPSDLNRKKPSQLEDRFAKMRLTPSDEIPLPVYTNIKKAVDIMSGPKEASSYLDDLERAEYGIRVATKVYRSYLPPGWKYDRETASSLISGYDKIYTTEDGKKFIMRSLAS</sequence>
<evidence type="ECO:0000256" key="1">
    <source>
        <dbReference type="SAM" id="MobiDB-lite"/>
    </source>
</evidence>
<gene>
    <name evidence="2" type="ORF">HanXRQr2_Chr04g0169241</name>
</gene>
<dbReference type="AlphaFoldDB" id="A0A9K3J8N1"/>
<dbReference type="EMBL" id="MNCJ02000319">
    <property type="protein sequence ID" value="KAF5810423.1"/>
    <property type="molecule type" value="Genomic_DNA"/>
</dbReference>
<name>A0A9K3J8N1_HELAN</name>
<comment type="caution">
    <text evidence="2">The sequence shown here is derived from an EMBL/GenBank/DDBJ whole genome shotgun (WGS) entry which is preliminary data.</text>
</comment>
<reference evidence="2" key="1">
    <citation type="journal article" date="2017" name="Nature">
        <title>The sunflower genome provides insights into oil metabolism, flowering and Asterid evolution.</title>
        <authorList>
            <person name="Badouin H."/>
            <person name="Gouzy J."/>
            <person name="Grassa C.J."/>
            <person name="Murat F."/>
            <person name="Staton S.E."/>
            <person name="Cottret L."/>
            <person name="Lelandais-Briere C."/>
            <person name="Owens G.L."/>
            <person name="Carrere S."/>
            <person name="Mayjonade B."/>
            <person name="Legrand L."/>
            <person name="Gill N."/>
            <person name="Kane N.C."/>
            <person name="Bowers J.E."/>
            <person name="Hubner S."/>
            <person name="Bellec A."/>
            <person name="Berard A."/>
            <person name="Berges H."/>
            <person name="Blanchet N."/>
            <person name="Boniface M.C."/>
            <person name="Brunel D."/>
            <person name="Catrice O."/>
            <person name="Chaidir N."/>
            <person name="Claudel C."/>
            <person name="Donnadieu C."/>
            <person name="Faraut T."/>
            <person name="Fievet G."/>
            <person name="Helmstetter N."/>
            <person name="King M."/>
            <person name="Knapp S.J."/>
            <person name="Lai Z."/>
            <person name="Le Paslier M.C."/>
            <person name="Lippi Y."/>
            <person name="Lorenzon L."/>
            <person name="Mandel J.R."/>
            <person name="Marage G."/>
            <person name="Marchand G."/>
            <person name="Marquand E."/>
            <person name="Bret-Mestries E."/>
            <person name="Morien E."/>
            <person name="Nambeesan S."/>
            <person name="Nguyen T."/>
            <person name="Pegot-Espagnet P."/>
            <person name="Pouilly N."/>
            <person name="Raftis F."/>
            <person name="Sallet E."/>
            <person name="Schiex T."/>
            <person name="Thomas J."/>
            <person name="Vandecasteele C."/>
            <person name="Vares D."/>
            <person name="Vear F."/>
            <person name="Vautrin S."/>
            <person name="Crespi M."/>
            <person name="Mangin B."/>
            <person name="Burke J.M."/>
            <person name="Salse J."/>
            <person name="Munos S."/>
            <person name="Vincourt P."/>
            <person name="Rieseberg L.H."/>
            <person name="Langlade N.B."/>
        </authorList>
    </citation>
    <scope>NUCLEOTIDE SEQUENCE</scope>
    <source>
        <tissue evidence="2">Leaves</tissue>
    </source>
</reference>
<evidence type="ECO:0000313" key="3">
    <source>
        <dbReference type="Proteomes" id="UP000215914"/>
    </source>
</evidence>
<reference evidence="2" key="2">
    <citation type="submission" date="2020-06" db="EMBL/GenBank/DDBJ databases">
        <title>Helianthus annuus Genome sequencing and assembly Release 2.</title>
        <authorList>
            <person name="Gouzy J."/>
            <person name="Langlade N."/>
            <person name="Munos S."/>
        </authorList>
    </citation>
    <scope>NUCLEOTIDE SEQUENCE</scope>
    <source>
        <tissue evidence="2">Leaves</tissue>
    </source>
</reference>
<accession>A0A9K3J8N1</accession>
<feature type="compositionally biased region" description="Basic and acidic residues" evidence="1">
    <location>
        <begin position="1"/>
        <end position="13"/>
    </location>
</feature>
<proteinExistence type="predicted"/>
<protein>
    <submittedName>
        <fullName evidence="2">Uncharacterized protein</fullName>
    </submittedName>
</protein>
<organism evidence="2 3">
    <name type="scientific">Helianthus annuus</name>
    <name type="common">Common sunflower</name>
    <dbReference type="NCBI Taxonomy" id="4232"/>
    <lineage>
        <taxon>Eukaryota</taxon>
        <taxon>Viridiplantae</taxon>
        <taxon>Streptophyta</taxon>
        <taxon>Embryophyta</taxon>
        <taxon>Tracheophyta</taxon>
        <taxon>Spermatophyta</taxon>
        <taxon>Magnoliopsida</taxon>
        <taxon>eudicotyledons</taxon>
        <taxon>Gunneridae</taxon>
        <taxon>Pentapetalae</taxon>
        <taxon>asterids</taxon>
        <taxon>campanulids</taxon>
        <taxon>Asterales</taxon>
        <taxon>Asteraceae</taxon>
        <taxon>Asteroideae</taxon>
        <taxon>Heliantheae alliance</taxon>
        <taxon>Heliantheae</taxon>
        <taxon>Helianthus</taxon>
    </lineage>
</organism>